<feature type="domain" description="Flavodoxin-like fold" evidence="3">
    <location>
        <begin position="1"/>
        <end position="165"/>
    </location>
</feature>
<dbReference type="GeneID" id="24808598"/>
<keyword evidence="5" id="KW-1185">Reference proteome</keyword>
<dbReference type="Proteomes" id="UP000033096">
    <property type="component" value="Chromosome"/>
</dbReference>
<accession>A0A0E3Q0A2</accession>
<dbReference type="EC" id="1.6.99.-" evidence="4"/>
<gene>
    <name evidence="4" type="ORF">MSVAZ_0239</name>
</gene>
<dbReference type="PATRIC" id="fig|1434123.4.peg.238"/>
<evidence type="ECO:0000256" key="2">
    <source>
        <dbReference type="ARBA" id="ARBA00023002"/>
    </source>
</evidence>
<dbReference type="PANTHER" id="PTHR10204:SF34">
    <property type="entry name" value="NAD(P)H DEHYDROGENASE [QUINONE] 1 ISOFORM 1"/>
    <property type="match status" value="1"/>
</dbReference>
<dbReference type="InterPro" id="IPR051545">
    <property type="entry name" value="NAD(P)H_dehydrogenase_qn"/>
</dbReference>
<evidence type="ECO:0000313" key="5">
    <source>
        <dbReference type="Proteomes" id="UP000033096"/>
    </source>
</evidence>
<dbReference type="GO" id="GO:0003955">
    <property type="term" value="F:NAD(P)H dehydrogenase (quinone) activity"/>
    <property type="evidence" value="ECO:0007669"/>
    <property type="project" value="TreeGrafter"/>
</dbReference>
<name>A0A0E3Q0A2_9EURY</name>
<reference evidence="4 5" key="1">
    <citation type="submission" date="2014-07" db="EMBL/GenBank/DDBJ databases">
        <title>Methanogenic archaea and the global carbon cycle.</title>
        <authorList>
            <person name="Henriksen J.R."/>
            <person name="Luke J."/>
            <person name="Reinhart S."/>
            <person name="Benedict M.N."/>
            <person name="Youngblut N.D."/>
            <person name="Metcalf M.E."/>
            <person name="Whitaker R.J."/>
            <person name="Metcalf W.W."/>
        </authorList>
    </citation>
    <scope>NUCLEOTIDE SEQUENCE [LARGE SCALE GENOMIC DNA]</scope>
    <source>
        <strain evidence="4 5">Z-761</strain>
    </source>
</reference>
<dbReference type="STRING" id="1434123.MSVAZ_0239"/>
<dbReference type="GO" id="GO:0005829">
    <property type="term" value="C:cytosol"/>
    <property type="evidence" value="ECO:0007669"/>
    <property type="project" value="TreeGrafter"/>
</dbReference>
<dbReference type="SUPFAM" id="SSF52218">
    <property type="entry name" value="Flavoproteins"/>
    <property type="match status" value="1"/>
</dbReference>
<dbReference type="AlphaFoldDB" id="A0A0E3Q0A2"/>
<evidence type="ECO:0000313" key="4">
    <source>
        <dbReference type="EMBL" id="AKB42508.1"/>
    </source>
</evidence>
<dbReference type="RefSeq" id="WP_048117068.1">
    <property type="nucleotide sequence ID" value="NZ_CP009520.1"/>
</dbReference>
<comment type="similarity">
    <text evidence="1">Belongs to the NAD(P)H dehydrogenase (quinone) family.</text>
</comment>
<organism evidence="4 5">
    <name type="scientific">Methanosarcina vacuolata Z-761</name>
    <dbReference type="NCBI Taxonomy" id="1434123"/>
    <lineage>
        <taxon>Archaea</taxon>
        <taxon>Methanobacteriati</taxon>
        <taxon>Methanobacteriota</taxon>
        <taxon>Stenosarchaea group</taxon>
        <taxon>Methanomicrobia</taxon>
        <taxon>Methanosarcinales</taxon>
        <taxon>Methanosarcinaceae</taxon>
        <taxon>Methanosarcina</taxon>
    </lineage>
</organism>
<keyword evidence="2 4" id="KW-0560">Oxidoreductase</keyword>
<dbReference type="InterPro" id="IPR003680">
    <property type="entry name" value="Flavodoxin_fold"/>
</dbReference>
<protein>
    <submittedName>
        <fullName evidence="4">Azoreductase</fullName>
        <ecNumber evidence="4">1.6.99.-</ecNumber>
    </submittedName>
</protein>
<dbReference type="Pfam" id="PF02525">
    <property type="entry name" value="Flavodoxin_2"/>
    <property type="match status" value="1"/>
</dbReference>
<sequence>MNILVILGHPNKGSFNHAIANTVIETLSNNGHEVFFHDLYEEKFDPILSGQEIPKGASLERIIKEHCNEISNADGIVIVHPNWWGQPPAILKGWVDRVIRAGVAYEFKEGDNGEGIPIGLLKAETALVFNTSNTPRERELQVFGDPLEILWKNCVFDFCGVKNFHRKMFGVIVTSKLEERLDWLKEVRETVDMYFPISPDKTCLKSQKIKG</sequence>
<dbReference type="PANTHER" id="PTHR10204">
    <property type="entry name" value="NAD P H OXIDOREDUCTASE-RELATED"/>
    <property type="match status" value="1"/>
</dbReference>
<dbReference type="EMBL" id="CP009520">
    <property type="protein sequence ID" value="AKB42508.1"/>
    <property type="molecule type" value="Genomic_DNA"/>
</dbReference>
<evidence type="ECO:0000256" key="1">
    <source>
        <dbReference type="ARBA" id="ARBA00006252"/>
    </source>
</evidence>
<dbReference type="KEGG" id="mvc:MSVAZ_0239"/>
<dbReference type="InterPro" id="IPR029039">
    <property type="entry name" value="Flavoprotein-like_sf"/>
</dbReference>
<evidence type="ECO:0000259" key="3">
    <source>
        <dbReference type="Pfam" id="PF02525"/>
    </source>
</evidence>
<dbReference type="HOGENOM" id="CLU_058643_1_0_2"/>
<proteinExistence type="inferred from homology"/>
<dbReference type="Gene3D" id="3.40.50.360">
    <property type="match status" value="1"/>
</dbReference>